<keyword evidence="2" id="KW-1185">Reference proteome</keyword>
<name>A0A4U3KPQ6_9BACT</name>
<dbReference type="RefSeq" id="WP_137264215.1">
    <property type="nucleotide sequence ID" value="NZ_SZQL01000043.1"/>
</dbReference>
<dbReference type="EMBL" id="SZQL01000043">
    <property type="protein sequence ID" value="TKK64142.1"/>
    <property type="molecule type" value="Genomic_DNA"/>
</dbReference>
<proteinExistence type="predicted"/>
<dbReference type="Proteomes" id="UP000305848">
    <property type="component" value="Unassembled WGS sequence"/>
</dbReference>
<evidence type="ECO:0000313" key="1">
    <source>
        <dbReference type="EMBL" id="TKK64142.1"/>
    </source>
</evidence>
<organism evidence="1 2">
    <name type="scientific">Ilyomonas limi</name>
    <dbReference type="NCBI Taxonomy" id="2575867"/>
    <lineage>
        <taxon>Bacteria</taxon>
        <taxon>Pseudomonadati</taxon>
        <taxon>Bacteroidota</taxon>
        <taxon>Chitinophagia</taxon>
        <taxon>Chitinophagales</taxon>
        <taxon>Chitinophagaceae</taxon>
        <taxon>Ilyomonas</taxon>
    </lineage>
</organism>
<reference evidence="1 2" key="1">
    <citation type="submission" date="2019-05" db="EMBL/GenBank/DDBJ databases">
        <title>Panacibacter sp. strain 17mud1-8 Genome sequencing and assembly.</title>
        <authorList>
            <person name="Chhetri G."/>
        </authorList>
    </citation>
    <scope>NUCLEOTIDE SEQUENCE [LARGE SCALE GENOMIC DNA]</scope>
    <source>
        <strain evidence="1 2">17mud1-8</strain>
    </source>
</reference>
<protein>
    <submittedName>
        <fullName evidence="1">Uncharacterized protein</fullName>
    </submittedName>
</protein>
<comment type="caution">
    <text evidence="1">The sequence shown here is derived from an EMBL/GenBank/DDBJ whole genome shotgun (WGS) entry which is preliminary data.</text>
</comment>
<sequence>MHYPLATLHPLIQQHLHPRRLLKHARQCTPTQATWQAAFKHAACLRVAFMQQTVLAKDSAALTLLVQACTAGAVSLANRLHAYGAALRAAESRYEQIAHLQAQYAVLEKQLLCFVQYLRRYFPAHFNQEQPLPCSSTQKAQQRLAAHVATLQAALQTTGAADSFIAVVLAPFTPCIQAAPVQPLTYGRLLYLQRLAQELHDCIHHPATADTTIAVIVCLTQNNCNHPALVQYLVAQWQQHTAELPLPEAAAFWATRLREYTLMPHYGREGLYPALPPLRDSIVAAIRHEIQDAGAIASHTAAPPRQGAEPLVTTSLSVTQLAVLLRLLVHCGMIKCSNQSALFRQIAGAVRTEKAAKLSAESLRIKYHTPERTAISIVKDCLLQMVSALHKL</sequence>
<evidence type="ECO:0000313" key="2">
    <source>
        <dbReference type="Proteomes" id="UP000305848"/>
    </source>
</evidence>
<dbReference type="AlphaFoldDB" id="A0A4U3KPQ6"/>
<gene>
    <name evidence="1" type="ORF">FC093_23225</name>
</gene>
<accession>A0A4U3KPQ6</accession>